<dbReference type="HOGENOM" id="CLU_075350_0_0_1"/>
<feature type="region of interest" description="Disordered" evidence="1">
    <location>
        <begin position="1"/>
        <end position="37"/>
    </location>
</feature>
<protein>
    <submittedName>
        <fullName evidence="2">Uncharacterized protein</fullName>
    </submittedName>
</protein>
<sequence length="246" mass="26979">MAPPSLKRKLEEDLSSEAGTPVSYASKSLPMRTKRRRWDSLEGGFAGLTINHIPYFSSPSPTVESPSDGSVPFSPSAQSVPSLDVHTTTEFDTLNSPHRTTVQPTSVEEPPSPDLGDDIKMKGTSWYEPEKDRMSNPFGGIVITDLDEFIEEDETAEADSYPSPPPLPSAFVDSMTRDLPPLHSTANPATMALVLFKPPPRFCSPDQDGIQGNSRLNEENEMDRKVESLPISTPDDDAMDVELYPL</sequence>
<proteinExistence type="predicted"/>
<dbReference type="Proteomes" id="UP000027265">
    <property type="component" value="Unassembled WGS sequence"/>
</dbReference>
<dbReference type="STRING" id="933084.A0A067Q4N9"/>
<evidence type="ECO:0000313" key="2">
    <source>
        <dbReference type="EMBL" id="KDQ57566.1"/>
    </source>
</evidence>
<feature type="region of interest" description="Disordered" evidence="1">
    <location>
        <begin position="200"/>
        <end position="246"/>
    </location>
</feature>
<feature type="compositionally biased region" description="Basic and acidic residues" evidence="1">
    <location>
        <begin position="216"/>
        <end position="227"/>
    </location>
</feature>
<reference evidence="3" key="1">
    <citation type="journal article" date="2014" name="Proc. Natl. Acad. Sci. U.S.A.">
        <title>Extensive sampling of basidiomycete genomes demonstrates inadequacy of the white-rot/brown-rot paradigm for wood decay fungi.</title>
        <authorList>
            <person name="Riley R."/>
            <person name="Salamov A.A."/>
            <person name="Brown D.W."/>
            <person name="Nagy L.G."/>
            <person name="Floudas D."/>
            <person name="Held B.W."/>
            <person name="Levasseur A."/>
            <person name="Lombard V."/>
            <person name="Morin E."/>
            <person name="Otillar R."/>
            <person name="Lindquist E.A."/>
            <person name="Sun H."/>
            <person name="LaButti K.M."/>
            <person name="Schmutz J."/>
            <person name="Jabbour D."/>
            <person name="Luo H."/>
            <person name="Baker S.E."/>
            <person name="Pisabarro A.G."/>
            <person name="Walton J.D."/>
            <person name="Blanchette R.A."/>
            <person name="Henrissat B."/>
            <person name="Martin F."/>
            <person name="Cullen D."/>
            <person name="Hibbett D.S."/>
            <person name="Grigoriev I.V."/>
        </authorList>
    </citation>
    <scope>NUCLEOTIDE SEQUENCE [LARGE SCALE GENOMIC DNA]</scope>
    <source>
        <strain evidence="3">MUCL 33604</strain>
    </source>
</reference>
<organism evidence="2 3">
    <name type="scientific">Jaapia argillacea MUCL 33604</name>
    <dbReference type="NCBI Taxonomy" id="933084"/>
    <lineage>
        <taxon>Eukaryota</taxon>
        <taxon>Fungi</taxon>
        <taxon>Dikarya</taxon>
        <taxon>Basidiomycota</taxon>
        <taxon>Agaricomycotina</taxon>
        <taxon>Agaricomycetes</taxon>
        <taxon>Agaricomycetidae</taxon>
        <taxon>Jaapiales</taxon>
        <taxon>Jaapiaceae</taxon>
        <taxon>Jaapia</taxon>
    </lineage>
</organism>
<name>A0A067Q4N9_9AGAM</name>
<dbReference type="AlphaFoldDB" id="A0A067Q4N9"/>
<feature type="compositionally biased region" description="Polar residues" evidence="1">
    <location>
        <begin position="57"/>
        <end position="106"/>
    </location>
</feature>
<accession>A0A067Q4N9</accession>
<dbReference type="EMBL" id="KL197719">
    <property type="protein sequence ID" value="KDQ57566.1"/>
    <property type="molecule type" value="Genomic_DNA"/>
</dbReference>
<feature type="region of interest" description="Disordered" evidence="1">
    <location>
        <begin position="151"/>
        <end position="183"/>
    </location>
</feature>
<evidence type="ECO:0000313" key="3">
    <source>
        <dbReference type="Proteomes" id="UP000027265"/>
    </source>
</evidence>
<dbReference type="OrthoDB" id="3364141at2759"/>
<gene>
    <name evidence="2" type="ORF">JAAARDRAFT_58159</name>
</gene>
<keyword evidence="3" id="KW-1185">Reference proteome</keyword>
<feature type="region of interest" description="Disordered" evidence="1">
    <location>
        <begin position="56"/>
        <end position="122"/>
    </location>
</feature>
<dbReference type="InParanoid" id="A0A067Q4N9"/>
<evidence type="ECO:0000256" key="1">
    <source>
        <dbReference type="SAM" id="MobiDB-lite"/>
    </source>
</evidence>